<dbReference type="Proteomes" id="UP000663760">
    <property type="component" value="Unassembled WGS sequence"/>
</dbReference>
<dbReference type="PANTHER" id="PTHR11439">
    <property type="entry name" value="GAG-POL-RELATED RETROTRANSPOSON"/>
    <property type="match status" value="1"/>
</dbReference>
<sequence>MYLWLIGCLHYLMHTRPDISYAVSILSQFMHQPQEIHLYAAYRVLYYLKGTLSKGILFKHSGKVNVKMFTDADYAGSIIDQKLTTGNLTFIGGNLVTWRSKKQTVVAHSSFEAKLRSLAQGVCELL</sequence>
<proteinExistence type="predicted"/>
<gene>
    <name evidence="1" type="ORF">SI8410_UN021857</name>
</gene>
<dbReference type="CDD" id="cd09272">
    <property type="entry name" value="RNase_HI_RT_Ty1"/>
    <property type="match status" value="1"/>
</dbReference>
<protein>
    <submittedName>
        <fullName evidence="1">Uncharacterized protein</fullName>
    </submittedName>
</protein>
<evidence type="ECO:0000313" key="1">
    <source>
        <dbReference type="EMBL" id="CAB1184594.1"/>
    </source>
</evidence>
<comment type="caution">
    <text evidence="1">The sequence shown here is derived from an EMBL/GenBank/DDBJ whole genome shotgun (WGS) entry which is preliminary data.</text>
</comment>
<reference evidence="1" key="1">
    <citation type="submission" date="2020-02" db="EMBL/GenBank/DDBJ databases">
        <authorList>
            <person name="Scholz U."/>
            <person name="Mascher M."/>
            <person name="Fiebig A."/>
        </authorList>
    </citation>
    <scope>NUCLEOTIDE SEQUENCE</scope>
</reference>
<organism evidence="1 2">
    <name type="scientific">Spirodela intermedia</name>
    <name type="common">Intermediate duckweed</name>
    <dbReference type="NCBI Taxonomy" id="51605"/>
    <lineage>
        <taxon>Eukaryota</taxon>
        <taxon>Viridiplantae</taxon>
        <taxon>Streptophyta</taxon>
        <taxon>Embryophyta</taxon>
        <taxon>Tracheophyta</taxon>
        <taxon>Spermatophyta</taxon>
        <taxon>Magnoliopsida</taxon>
        <taxon>Liliopsida</taxon>
        <taxon>Araceae</taxon>
        <taxon>Lemnoideae</taxon>
        <taxon>Spirodela</taxon>
    </lineage>
</organism>
<keyword evidence="2" id="KW-1185">Reference proteome</keyword>
<accession>A0A811GA94</accession>
<dbReference type="PANTHER" id="PTHR11439:SF440">
    <property type="entry name" value="INTEGRASE CATALYTIC DOMAIN-CONTAINING PROTEIN"/>
    <property type="match status" value="1"/>
</dbReference>
<dbReference type="OrthoDB" id="1685122at2759"/>
<name>A0A811GA94_SPIIN</name>
<dbReference type="EMBL" id="CACVBZ020000044">
    <property type="protein sequence ID" value="CAB1184594.1"/>
    <property type="molecule type" value="Genomic_DNA"/>
</dbReference>
<dbReference type="AlphaFoldDB" id="A0A811GA94"/>
<evidence type="ECO:0000313" key="2">
    <source>
        <dbReference type="Proteomes" id="UP000663760"/>
    </source>
</evidence>